<keyword evidence="5" id="KW-1185">Reference proteome</keyword>
<feature type="chain" id="PRO_5047524606" description="Carboxylesterase type B domain-containing protein" evidence="2">
    <location>
        <begin position="21"/>
        <end position="595"/>
    </location>
</feature>
<feature type="compositionally biased region" description="Pro residues" evidence="1">
    <location>
        <begin position="49"/>
        <end position="69"/>
    </location>
</feature>
<sequence>MVRTILIALLSIAITSSTHAFPNPPQSFHPGGPPSFHPGSPTSHHPGGPAYPRPGGPPSYHPRPPPYQPRPDDCVVTTTSGSLQPLVEPDFPDVDQFLGIPFAQSPLRDLRFAPPQTYKPTGNQIFQATTLPPGCPQIVHQQPVTIFDVYEPGLNFYGPTSEDCLKLNVYRPRKPSSEPLPVLIFVYGGGFVSGAANKTFSIPTPWVQEKQNLIVVAIQYRLGIYGFPNSAALAENNVGLEDIRFAVQWVKENVAAFGGDVDRMTLMRVSKHGQQMYETDLSRGHSAGSIATNAYTFAYRDDMIVNSIISMSGTVLTPNAGWQSRDYTHSNFTSVAHLLGCEGSDEALLTCMRSKSASSISEIVFNNNTGVTFLPLPDDKLVFANYSELLMNGQFSKLTQPAIIGSSRGEGFRSLDKNLNPDGPNATEANAYTVASFLCPSQLVSKFRQTADVPTYRYEFKGNFTNISPLPWMGAYHESPLPYLFGQSGNVVGHPRTGASTPFELEFSSYMQDLWQAFIADPNSLEEQWNWPLYEGGLPDESTDAVKLLLGRGDGFTVSSLEYGAEREEYCAKVDPYLITQTLPPGLANNAGNLD</sequence>
<dbReference type="SUPFAM" id="SSF53474">
    <property type="entry name" value="alpha/beta-Hydrolases"/>
    <property type="match status" value="1"/>
</dbReference>
<dbReference type="EMBL" id="JAXOVC010000010">
    <property type="protein sequence ID" value="KAK4496071.1"/>
    <property type="molecule type" value="Genomic_DNA"/>
</dbReference>
<feature type="compositionally biased region" description="Pro residues" evidence="1">
    <location>
        <begin position="22"/>
        <end position="36"/>
    </location>
</feature>
<dbReference type="PANTHER" id="PTHR11559">
    <property type="entry name" value="CARBOXYLESTERASE"/>
    <property type="match status" value="1"/>
</dbReference>
<name>A0ABR0E4A9_ZASCE</name>
<evidence type="ECO:0000259" key="3">
    <source>
        <dbReference type="Pfam" id="PF00135"/>
    </source>
</evidence>
<reference evidence="4 5" key="1">
    <citation type="journal article" date="2023" name="G3 (Bethesda)">
        <title>A chromosome-level genome assembly of Zasmidium syzygii isolated from banana leaves.</title>
        <authorList>
            <person name="van Westerhoven A.C."/>
            <person name="Mehrabi R."/>
            <person name="Talebi R."/>
            <person name="Steentjes M.B.F."/>
            <person name="Corcolon B."/>
            <person name="Chong P.A."/>
            <person name="Kema G.H.J."/>
            <person name="Seidl M.F."/>
        </authorList>
    </citation>
    <scope>NUCLEOTIDE SEQUENCE [LARGE SCALE GENOMIC DNA]</scope>
    <source>
        <strain evidence="4 5">P124</strain>
    </source>
</reference>
<feature type="domain" description="Carboxylesterase type B" evidence="3">
    <location>
        <begin position="430"/>
        <end position="534"/>
    </location>
</feature>
<evidence type="ECO:0000256" key="1">
    <source>
        <dbReference type="SAM" id="MobiDB-lite"/>
    </source>
</evidence>
<dbReference type="InterPro" id="IPR050309">
    <property type="entry name" value="Type-B_Carboxylest/Lipase"/>
</dbReference>
<accession>A0ABR0E4A9</accession>
<feature type="region of interest" description="Disordered" evidence="1">
    <location>
        <begin position="22"/>
        <end position="80"/>
    </location>
</feature>
<feature type="compositionally biased region" description="Low complexity" evidence="1">
    <location>
        <begin position="37"/>
        <end position="48"/>
    </location>
</feature>
<feature type="signal peptide" evidence="2">
    <location>
        <begin position="1"/>
        <end position="20"/>
    </location>
</feature>
<organism evidence="4 5">
    <name type="scientific">Zasmidium cellare</name>
    <name type="common">Wine cellar mold</name>
    <name type="synonym">Racodium cellare</name>
    <dbReference type="NCBI Taxonomy" id="395010"/>
    <lineage>
        <taxon>Eukaryota</taxon>
        <taxon>Fungi</taxon>
        <taxon>Dikarya</taxon>
        <taxon>Ascomycota</taxon>
        <taxon>Pezizomycotina</taxon>
        <taxon>Dothideomycetes</taxon>
        <taxon>Dothideomycetidae</taxon>
        <taxon>Mycosphaerellales</taxon>
        <taxon>Mycosphaerellaceae</taxon>
        <taxon>Zasmidium</taxon>
    </lineage>
</organism>
<dbReference type="Proteomes" id="UP001305779">
    <property type="component" value="Unassembled WGS sequence"/>
</dbReference>
<comment type="caution">
    <text evidence="4">The sequence shown here is derived from an EMBL/GenBank/DDBJ whole genome shotgun (WGS) entry which is preliminary data.</text>
</comment>
<dbReference type="Gene3D" id="3.40.50.1820">
    <property type="entry name" value="alpha/beta hydrolase"/>
    <property type="match status" value="1"/>
</dbReference>
<keyword evidence="2" id="KW-0732">Signal</keyword>
<dbReference type="InterPro" id="IPR002018">
    <property type="entry name" value="CarbesteraseB"/>
</dbReference>
<gene>
    <name evidence="4" type="ORF">PRZ48_012050</name>
</gene>
<dbReference type="Pfam" id="PF00135">
    <property type="entry name" value="COesterase"/>
    <property type="match status" value="2"/>
</dbReference>
<dbReference type="InterPro" id="IPR029058">
    <property type="entry name" value="AB_hydrolase_fold"/>
</dbReference>
<evidence type="ECO:0000313" key="5">
    <source>
        <dbReference type="Proteomes" id="UP001305779"/>
    </source>
</evidence>
<protein>
    <recommendedName>
        <fullName evidence="3">Carboxylesterase type B domain-containing protein</fullName>
    </recommendedName>
</protein>
<evidence type="ECO:0000313" key="4">
    <source>
        <dbReference type="EMBL" id="KAK4496071.1"/>
    </source>
</evidence>
<proteinExistence type="predicted"/>
<feature type="domain" description="Carboxylesterase type B" evidence="3">
    <location>
        <begin position="75"/>
        <end position="423"/>
    </location>
</feature>
<evidence type="ECO:0000256" key="2">
    <source>
        <dbReference type="SAM" id="SignalP"/>
    </source>
</evidence>